<protein>
    <submittedName>
        <fullName evidence="1">Uncharacterized protein</fullName>
    </submittedName>
</protein>
<evidence type="ECO:0000313" key="1">
    <source>
        <dbReference type="EMBL" id="OCL99494.1"/>
    </source>
</evidence>
<reference evidence="2" key="1">
    <citation type="submission" date="2015-05" db="EMBL/GenBank/DDBJ databases">
        <authorList>
            <person name="Rovetto F."/>
            <person name="Cocolin L."/>
            <person name="Illeghems K."/>
            <person name="Van Nieuwerburgh F."/>
            <person name="Houf K."/>
        </authorList>
    </citation>
    <scope>NUCLEOTIDE SEQUENCE [LARGE SCALE GENOMIC DNA]</scope>
    <source>
        <strain evidence="2">DU22</strain>
    </source>
</reference>
<dbReference type="EMBL" id="LCUJ01000003">
    <property type="protein sequence ID" value="OCL99494.1"/>
    <property type="molecule type" value="Genomic_DNA"/>
</dbReference>
<dbReference type="STRING" id="544718.AAX25_01177"/>
<dbReference type="Proteomes" id="UP000093281">
    <property type="component" value="Unassembled WGS sequence"/>
</dbReference>
<accession>A0A1C0B7D6</accession>
<gene>
    <name evidence="1" type="ORF">AAX29_01308</name>
</gene>
<comment type="caution">
    <text evidence="1">The sequence shown here is derived from an EMBL/GenBank/DDBJ whole genome shotgun (WGS) entry which is preliminary data.</text>
</comment>
<dbReference type="RefSeq" id="WP_066186450.1">
    <property type="nucleotide sequence ID" value="NZ_LCUJ01000003.1"/>
</dbReference>
<evidence type="ECO:0000313" key="2">
    <source>
        <dbReference type="Proteomes" id="UP000093281"/>
    </source>
</evidence>
<proteinExistence type="predicted"/>
<dbReference type="AlphaFoldDB" id="A0A1C0B7D6"/>
<name>A0A1C0B7D6_9BACT</name>
<dbReference type="InterPro" id="IPR021223">
    <property type="entry name" value="AbiGi"/>
</dbReference>
<sequence>MLNHFTKELHTLISILKDSSFRLSYCSEEFRDENEKLISDAAHPMVCSSEYREEEIASKNITYGSYCISMKKKWAISNKLNPVLYIDKNSHVAIGLKTLLLRRKKTQKGSSFPRLAVMQIKCFTKDVKGYNSHFDEKDFDFKYENEWRYVPEKKDIGNYYISIDNSRYKQVLEKAKRDSIKDKYNKRLESFPLKFNENDIEFVFVENEIRILEQSFPFLNGKVRKYTWKYTPKK</sequence>
<organism evidence="1 2">
    <name type="scientific">Aliarcobacter thereius</name>
    <dbReference type="NCBI Taxonomy" id="544718"/>
    <lineage>
        <taxon>Bacteria</taxon>
        <taxon>Pseudomonadati</taxon>
        <taxon>Campylobacterota</taxon>
        <taxon>Epsilonproteobacteria</taxon>
        <taxon>Campylobacterales</taxon>
        <taxon>Arcobacteraceae</taxon>
        <taxon>Aliarcobacter</taxon>
    </lineage>
</organism>
<dbReference type="Pfam" id="PF10899">
    <property type="entry name" value="AbiGi"/>
    <property type="match status" value="1"/>
</dbReference>